<accession>A0A1H9HW97</accession>
<dbReference type="Pfam" id="PF11112">
    <property type="entry name" value="PyocinActivator"/>
    <property type="match status" value="1"/>
</dbReference>
<dbReference type="OrthoDB" id="982642at2"/>
<reference evidence="1 2" key="1">
    <citation type="submission" date="2016-10" db="EMBL/GenBank/DDBJ databases">
        <authorList>
            <person name="de Groot N.N."/>
        </authorList>
    </citation>
    <scope>NUCLEOTIDE SEQUENCE [LARGE SCALE GENOMIC DNA]</scope>
    <source>
        <strain evidence="1 2">DSM 22007</strain>
    </source>
</reference>
<dbReference type="GO" id="GO:0006355">
    <property type="term" value="P:regulation of DNA-templated transcription"/>
    <property type="evidence" value="ECO:0007669"/>
    <property type="project" value="InterPro"/>
</dbReference>
<name>A0A1H9HW97_9RHOB</name>
<sequence>MTTFDMLLAHFGGIPMIPLEAAAPYWGYEPDTLAKKVEAGDVRLPFFRLDTSQKAARLVMLSDVAELLDERHRAASDNFLSKWDQE</sequence>
<dbReference type="Proteomes" id="UP000198634">
    <property type="component" value="Unassembled WGS sequence"/>
</dbReference>
<dbReference type="AlphaFoldDB" id="A0A1H9HW97"/>
<dbReference type="RefSeq" id="WP_090270420.1">
    <property type="nucleotide sequence ID" value="NZ_FOEP01000010.1"/>
</dbReference>
<organism evidence="1 2">
    <name type="scientific">Thalassovita taeanensis</name>
    <dbReference type="NCBI Taxonomy" id="657014"/>
    <lineage>
        <taxon>Bacteria</taxon>
        <taxon>Pseudomonadati</taxon>
        <taxon>Pseudomonadota</taxon>
        <taxon>Alphaproteobacteria</taxon>
        <taxon>Rhodobacterales</taxon>
        <taxon>Roseobacteraceae</taxon>
        <taxon>Thalassovita</taxon>
    </lineage>
</organism>
<gene>
    <name evidence="1" type="ORF">SAMN04488092_110119</name>
</gene>
<keyword evidence="2" id="KW-1185">Reference proteome</keyword>
<dbReference type="EMBL" id="FOEP01000010">
    <property type="protein sequence ID" value="SEQ66653.1"/>
    <property type="molecule type" value="Genomic_DNA"/>
</dbReference>
<proteinExistence type="predicted"/>
<evidence type="ECO:0000313" key="2">
    <source>
        <dbReference type="Proteomes" id="UP000198634"/>
    </source>
</evidence>
<dbReference type="InterPro" id="IPR020518">
    <property type="entry name" value="Tscrpt_reg_PrtN"/>
</dbReference>
<protein>
    <submittedName>
        <fullName evidence="1">Pyocin activator protein PrtN</fullName>
    </submittedName>
</protein>
<evidence type="ECO:0000313" key="1">
    <source>
        <dbReference type="EMBL" id="SEQ66653.1"/>
    </source>
</evidence>